<dbReference type="InterPro" id="IPR016195">
    <property type="entry name" value="Pol/histidinol_Pase-like"/>
</dbReference>
<dbReference type="Gene3D" id="3.20.20.140">
    <property type="entry name" value="Metal-dependent hydrolases"/>
    <property type="match status" value="1"/>
</dbReference>
<dbReference type="Pfam" id="PF02811">
    <property type="entry name" value="PHP"/>
    <property type="match status" value="1"/>
</dbReference>
<dbReference type="SUPFAM" id="SSF89550">
    <property type="entry name" value="PHP domain-like"/>
    <property type="match status" value="1"/>
</dbReference>
<dbReference type="AlphaFoldDB" id="A0A382WPU4"/>
<dbReference type="EMBL" id="UINC01161432">
    <property type="protein sequence ID" value="SVD60620.1"/>
    <property type="molecule type" value="Genomic_DNA"/>
</dbReference>
<dbReference type="InterPro" id="IPR004013">
    <property type="entry name" value="PHP_dom"/>
</dbReference>
<dbReference type="GO" id="GO:0006260">
    <property type="term" value="P:DNA replication"/>
    <property type="evidence" value="ECO:0007669"/>
    <property type="project" value="InterPro"/>
</dbReference>
<feature type="non-terminal residue" evidence="2">
    <location>
        <position position="177"/>
    </location>
</feature>
<evidence type="ECO:0000313" key="2">
    <source>
        <dbReference type="EMBL" id="SVD60620.1"/>
    </source>
</evidence>
<feature type="domain" description="PHP" evidence="1">
    <location>
        <begin position="1"/>
        <end position="135"/>
    </location>
</feature>
<proteinExistence type="predicted"/>
<dbReference type="GO" id="GO:0008408">
    <property type="term" value="F:3'-5' exonuclease activity"/>
    <property type="evidence" value="ECO:0007669"/>
    <property type="project" value="InterPro"/>
</dbReference>
<organism evidence="2">
    <name type="scientific">marine metagenome</name>
    <dbReference type="NCBI Taxonomy" id="408172"/>
    <lineage>
        <taxon>unclassified sequences</taxon>
        <taxon>metagenomes</taxon>
        <taxon>ecological metagenomes</taxon>
    </lineage>
</organism>
<name>A0A382WPU4_9ZZZZ</name>
<reference evidence="2" key="1">
    <citation type="submission" date="2018-05" db="EMBL/GenBank/DDBJ databases">
        <authorList>
            <person name="Lanie J.A."/>
            <person name="Ng W.-L."/>
            <person name="Kazmierczak K.M."/>
            <person name="Andrzejewski T.M."/>
            <person name="Davidsen T.M."/>
            <person name="Wayne K.J."/>
            <person name="Tettelin H."/>
            <person name="Glass J.I."/>
            <person name="Rusch D."/>
            <person name="Podicherti R."/>
            <person name="Tsui H.-C.T."/>
            <person name="Winkler M.E."/>
        </authorList>
    </citation>
    <scope>NUCLEOTIDE SEQUENCE</scope>
</reference>
<protein>
    <recommendedName>
        <fullName evidence="1">PHP domain-containing protein</fullName>
    </recommendedName>
</protein>
<accession>A0A382WPU4</accession>
<dbReference type="PANTHER" id="PTHR32294">
    <property type="entry name" value="DNA POLYMERASE III SUBUNIT ALPHA"/>
    <property type="match status" value="1"/>
</dbReference>
<gene>
    <name evidence="2" type="ORF">METZ01_LOCUS413474</name>
</gene>
<sequence length="177" mass="20416">MPAIAITDNNNMFGALEFSIECQKNGIQPIIGTTINLLDISYNNYFAQISLLVMNEEGYENLLYLSSFSHTQQNEHVGILIEELLKHSKGLIAYIGGEYNPLLFCKLKNKINDYSKYLNSFLNIFKDNFYIELQRIKTKKLENYENELIKLASDFKIPLIASNNIKFICKNDFNAHD</sequence>
<dbReference type="InterPro" id="IPR004805">
    <property type="entry name" value="DnaE2/DnaE/PolC"/>
</dbReference>
<evidence type="ECO:0000259" key="1">
    <source>
        <dbReference type="Pfam" id="PF02811"/>
    </source>
</evidence>
<dbReference type="PANTHER" id="PTHR32294:SF0">
    <property type="entry name" value="DNA POLYMERASE III SUBUNIT ALPHA"/>
    <property type="match status" value="1"/>
</dbReference>